<dbReference type="AlphaFoldDB" id="A0A939JVG5"/>
<sequence>MPTASPNIAATDWNDFADFAGTLCNKARPIALGYFRTALPVDSKADESPVTIADRTIEAEMRAMIEAHFPSHGIYGEEFGIKNGDEHIWVLDPIDGTKSFITGFPLFGTLVSLAVDGAPRIGVIDIPATGERWIGTPGETRLAGAKQRTNDCRALDAARLYTTSPDGFTTSNTAGALAAMSARVAMRRFGGDCYIYGLLASGYCDLVLEVGLQPYDFMALVPVIEGAGGVITDWCGEPLGFESQGRVIAAATPDLHADAIDFLRIWI</sequence>
<dbReference type="InterPro" id="IPR000760">
    <property type="entry name" value="Inositol_monophosphatase-like"/>
</dbReference>
<dbReference type="Proteomes" id="UP000664122">
    <property type="component" value="Unassembled WGS sequence"/>
</dbReference>
<evidence type="ECO:0000313" key="8">
    <source>
        <dbReference type="Proteomes" id="UP000664122"/>
    </source>
</evidence>
<dbReference type="GO" id="GO:0016791">
    <property type="term" value="F:phosphatase activity"/>
    <property type="evidence" value="ECO:0007669"/>
    <property type="project" value="UniProtKB-ARBA"/>
</dbReference>
<proteinExistence type="inferred from homology"/>
<feature type="binding site" evidence="6">
    <location>
        <position position="92"/>
    </location>
    <ligand>
        <name>Mg(2+)</name>
        <dbReference type="ChEBI" id="CHEBI:18420"/>
        <label>1</label>
        <note>catalytic</note>
    </ligand>
</feature>
<evidence type="ECO:0000256" key="4">
    <source>
        <dbReference type="ARBA" id="ARBA00022801"/>
    </source>
</evidence>
<comment type="similarity">
    <text evidence="2">Belongs to the inositol monophosphatase superfamily.</text>
</comment>
<dbReference type="GO" id="GO:0000105">
    <property type="term" value="P:L-histidine biosynthetic process"/>
    <property type="evidence" value="ECO:0007669"/>
    <property type="project" value="TreeGrafter"/>
</dbReference>
<name>A0A939JVG5_9HYPH</name>
<dbReference type="EMBL" id="JAFMPP010000005">
    <property type="protein sequence ID" value="MBO0662434.1"/>
    <property type="molecule type" value="Genomic_DNA"/>
</dbReference>
<comment type="cofactor">
    <cofactor evidence="1 6">
        <name>Mg(2+)</name>
        <dbReference type="ChEBI" id="CHEBI:18420"/>
    </cofactor>
</comment>
<dbReference type="GO" id="GO:0046872">
    <property type="term" value="F:metal ion binding"/>
    <property type="evidence" value="ECO:0007669"/>
    <property type="project" value="UniProtKB-KW"/>
</dbReference>
<dbReference type="Gene3D" id="3.30.540.10">
    <property type="entry name" value="Fructose-1,6-Bisphosphatase, subunit A, domain 1"/>
    <property type="match status" value="1"/>
</dbReference>
<protein>
    <submittedName>
        <fullName evidence="7">Histidinol phosphate phosphatase</fullName>
    </submittedName>
</protein>
<keyword evidence="8" id="KW-1185">Reference proteome</keyword>
<keyword evidence="4" id="KW-0378">Hydrolase</keyword>
<accession>A0A939JVG5</accession>
<evidence type="ECO:0000256" key="6">
    <source>
        <dbReference type="PIRSR" id="PIRSR600760-2"/>
    </source>
</evidence>
<dbReference type="InterPro" id="IPR051090">
    <property type="entry name" value="Inositol_monoP_superfamily"/>
</dbReference>
<dbReference type="PROSITE" id="PS00629">
    <property type="entry name" value="IMP_1"/>
    <property type="match status" value="1"/>
</dbReference>
<dbReference type="Gene3D" id="3.40.190.80">
    <property type="match status" value="1"/>
</dbReference>
<dbReference type="Pfam" id="PF00459">
    <property type="entry name" value="Inositol_P"/>
    <property type="match status" value="1"/>
</dbReference>
<dbReference type="InterPro" id="IPR020583">
    <property type="entry name" value="Inositol_monoP_metal-BS"/>
</dbReference>
<dbReference type="RefSeq" id="WP_207257225.1">
    <property type="nucleotide sequence ID" value="NZ_JAFMPP010000005.1"/>
</dbReference>
<dbReference type="CDD" id="cd01641">
    <property type="entry name" value="Bacterial_IMPase_like_1"/>
    <property type="match status" value="1"/>
</dbReference>
<keyword evidence="3 6" id="KW-0479">Metal-binding</keyword>
<feature type="binding site" evidence="6">
    <location>
        <position position="216"/>
    </location>
    <ligand>
        <name>Mg(2+)</name>
        <dbReference type="ChEBI" id="CHEBI:18420"/>
        <label>1</label>
        <note>catalytic</note>
    </ligand>
</feature>
<feature type="binding site" evidence="6">
    <location>
        <position position="95"/>
    </location>
    <ligand>
        <name>Mg(2+)</name>
        <dbReference type="ChEBI" id="CHEBI:18420"/>
        <label>1</label>
        <note>catalytic</note>
    </ligand>
</feature>
<feature type="binding site" evidence="6">
    <location>
        <position position="94"/>
    </location>
    <ligand>
        <name>Mg(2+)</name>
        <dbReference type="ChEBI" id="CHEBI:18420"/>
        <label>1</label>
        <note>catalytic</note>
    </ligand>
</feature>
<dbReference type="PANTHER" id="PTHR43200:SF6">
    <property type="entry name" value="3'(2'),5'-BISPHOSPHATE NUCLEOTIDASE"/>
    <property type="match status" value="1"/>
</dbReference>
<organism evidence="7 8">
    <name type="scientific">Jiella flava</name>
    <dbReference type="NCBI Taxonomy" id="2816857"/>
    <lineage>
        <taxon>Bacteria</taxon>
        <taxon>Pseudomonadati</taxon>
        <taxon>Pseudomonadota</taxon>
        <taxon>Alphaproteobacteria</taxon>
        <taxon>Hyphomicrobiales</taxon>
        <taxon>Aurantimonadaceae</taxon>
        <taxon>Jiella</taxon>
    </lineage>
</organism>
<evidence type="ECO:0000256" key="2">
    <source>
        <dbReference type="ARBA" id="ARBA00009759"/>
    </source>
</evidence>
<feature type="binding site" evidence="6">
    <location>
        <position position="77"/>
    </location>
    <ligand>
        <name>Mg(2+)</name>
        <dbReference type="ChEBI" id="CHEBI:18420"/>
        <label>1</label>
        <note>catalytic</note>
    </ligand>
</feature>
<evidence type="ECO:0000256" key="5">
    <source>
        <dbReference type="ARBA" id="ARBA00022842"/>
    </source>
</evidence>
<evidence type="ECO:0000256" key="3">
    <source>
        <dbReference type="ARBA" id="ARBA00022723"/>
    </source>
</evidence>
<dbReference type="PANTHER" id="PTHR43200">
    <property type="entry name" value="PHOSPHATASE"/>
    <property type="match status" value="1"/>
</dbReference>
<gene>
    <name evidence="7" type="ORF">J1C48_07600</name>
</gene>
<keyword evidence="5 6" id="KW-0460">Magnesium</keyword>
<dbReference type="SUPFAM" id="SSF56655">
    <property type="entry name" value="Carbohydrate phosphatase"/>
    <property type="match status" value="1"/>
</dbReference>
<reference evidence="7" key="1">
    <citation type="submission" date="2021-03" db="EMBL/GenBank/DDBJ databases">
        <title>Whole genome sequence of Jiella sp. CQZ9-1.</title>
        <authorList>
            <person name="Tuo L."/>
        </authorList>
    </citation>
    <scope>NUCLEOTIDE SEQUENCE</scope>
    <source>
        <strain evidence="7">CQZ9-1</strain>
    </source>
</reference>
<evidence type="ECO:0000313" key="7">
    <source>
        <dbReference type="EMBL" id="MBO0662434.1"/>
    </source>
</evidence>
<dbReference type="PRINTS" id="PR00377">
    <property type="entry name" value="IMPHPHTASES"/>
</dbReference>
<comment type="caution">
    <text evidence="7">The sequence shown here is derived from an EMBL/GenBank/DDBJ whole genome shotgun (WGS) entry which is preliminary data.</text>
</comment>
<evidence type="ECO:0000256" key="1">
    <source>
        <dbReference type="ARBA" id="ARBA00001946"/>
    </source>
</evidence>